<keyword evidence="2" id="KW-0238">DNA-binding</keyword>
<dbReference type="GO" id="GO:0043565">
    <property type="term" value="F:sequence-specific DNA binding"/>
    <property type="evidence" value="ECO:0007669"/>
    <property type="project" value="InterPro"/>
</dbReference>
<dbReference type="EMBL" id="CP018082">
    <property type="protein sequence ID" value="APE33283.1"/>
    <property type="molecule type" value="Genomic_DNA"/>
</dbReference>
<dbReference type="Pfam" id="PF12833">
    <property type="entry name" value="HTH_18"/>
    <property type="match status" value="1"/>
</dbReference>
<sequence length="314" mass="34201">MGESESFAHWESLLSESYVPLAVDPDRGQPFHGRIVREHLPGFDLSTIRASAQRVRRTKRGIARTDGEFLLASILTEGFGRLHQDGRIAVLRPGDMVFYDTTRPYHWDIDGSWSQVVVQTPLPTLWEQLGGESSRLPTAVTVGAGSAGGVVAGFFRDLVPVSRTAPEQANVLADNGVTLLASAVKLMAGEIPAGPSARALSKEQVLAFMRSRCTDPALTVDEIARACLVSRRSLYRLFDEVGEGLSAVLRRMRVERAQAMLVGDPDRSTAAIAVAAGFSSERHFFRAFRVETGMTPGEYRHGAVSSGESRRFTA</sequence>
<dbReference type="Proteomes" id="UP000183810">
    <property type="component" value="Chromosome"/>
</dbReference>
<evidence type="ECO:0000313" key="6">
    <source>
        <dbReference type="Proteomes" id="UP000183810"/>
    </source>
</evidence>
<evidence type="ECO:0000256" key="1">
    <source>
        <dbReference type="ARBA" id="ARBA00023015"/>
    </source>
</evidence>
<dbReference type="SMART" id="SM00342">
    <property type="entry name" value="HTH_ARAC"/>
    <property type="match status" value="1"/>
</dbReference>
<evidence type="ECO:0000256" key="3">
    <source>
        <dbReference type="ARBA" id="ARBA00023163"/>
    </source>
</evidence>
<dbReference type="PANTHER" id="PTHR46796:SF6">
    <property type="entry name" value="ARAC SUBFAMILY"/>
    <property type="match status" value="1"/>
</dbReference>
<dbReference type="InterPro" id="IPR050204">
    <property type="entry name" value="AraC_XylS_family_regulators"/>
</dbReference>
<dbReference type="Pfam" id="PF14525">
    <property type="entry name" value="AraC_binding_2"/>
    <property type="match status" value="1"/>
</dbReference>
<evidence type="ECO:0000256" key="2">
    <source>
        <dbReference type="ARBA" id="ARBA00023125"/>
    </source>
</evidence>
<dbReference type="PROSITE" id="PS01124">
    <property type="entry name" value="HTH_ARAC_FAMILY_2"/>
    <property type="match status" value="1"/>
</dbReference>
<dbReference type="Gene3D" id="1.10.10.60">
    <property type="entry name" value="Homeodomain-like"/>
    <property type="match status" value="1"/>
</dbReference>
<dbReference type="InterPro" id="IPR018060">
    <property type="entry name" value="HTH_AraC"/>
</dbReference>
<reference evidence="5" key="1">
    <citation type="submission" date="2016-11" db="EMBL/GenBank/DDBJ databases">
        <authorList>
            <person name="Jaros S."/>
            <person name="Januszkiewicz K."/>
            <person name="Wedrychowicz H."/>
        </authorList>
    </citation>
    <scope>NUCLEOTIDE SEQUENCE [LARGE SCALE GENOMIC DNA]</scope>
    <source>
        <strain evidence="5">Y48</strain>
    </source>
</reference>
<keyword evidence="3" id="KW-0804">Transcription</keyword>
<dbReference type="KEGG" id="nsl:BOX37_04105"/>
<name>A0A1J0VML8_9NOCA</name>
<protein>
    <recommendedName>
        <fullName evidence="4">HTH araC/xylS-type domain-containing protein</fullName>
    </recommendedName>
</protein>
<evidence type="ECO:0000259" key="4">
    <source>
        <dbReference type="PROSITE" id="PS01124"/>
    </source>
</evidence>
<dbReference type="GO" id="GO:0003700">
    <property type="term" value="F:DNA-binding transcription factor activity"/>
    <property type="evidence" value="ECO:0007669"/>
    <property type="project" value="InterPro"/>
</dbReference>
<keyword evidence="6" id="KW-1185">Reference proteome</keyword>
<dbReference type="RefSeq" id="WP_071926467.1">
    <property type="nucleotide sequence ID" value="NZ_CP018082.1"/>
</dbReference>
<evidence type="ECO:0000313" key="5">
    <source>
        <dbReference type="EMBL" id="APE33283.1"/>
    </source>
</evidence>
<dbReference type="InterPro" id="IPR009057">
    <property type="entry name" value="Homeodomain-like_sf"/>
</dbReference>
<dbReference type="PANTHER" id="PTHR46796">
    <property type="entry name" value="HTH-TYPE TRANSCRIPTIONAL ACTIVATOR RHAS-RELATED"/>
    <property type="match status" value="1"/>
</dbReference>
<accession>A0A1J0VML8</accession>
<dbReference type="InterPro" id="IPR035418">
    <property type="entry name" value="AraC-bd_2"/>
</dbReference>
<keyword evidence="1" id="KW-0805">Transcription regulation</keyword>
<dbReference type="AlphaFoldDB" id="A0A1J0VML8"/>
<organism evidence="5 6">
    <name type="scientific">Nocardia mangyaensis</name>
    <dbReference type="NCBI Taxonomy" id="2213200"/>
    <lineage>
        <taxon>Bacteria</taxon>
        <taxon>Bacillati</taxon>
        <taxon>Actinomycetota</taxon>
        <taxon>Actinomycetes</taxon>
        <taxon>Mycobacteriales</taxon>
        <taxon>Nocardiaceae</taxon>
        <taxon>Nocardia</taxon>
    </lineage>
</organism>
<proteinExistence type="predicted"/>
<gene>
    <name evidence="5" type="ORF">BOX37_04105</name>
</gene>
<feature type="domain" description="HTH araC/xylS-type" evidence="4">
    <location>
        <begin position="203"/>
        <end position="302"/>
    </location>
</feature>
<dbReference type="SUPFAM" id="SSF46689">
    <property type="entry name" value="Homeodomain-like"/>
    <property type="match status" value="1"/>
</dbReference>